<dbReference type="RefSeq" id="WP_390297078.1">
    <property type="nucleotide sequence ID" value="NZ_JBHSFU010000007.1"/>
</dbReference>
<keyword evidence="1" id="KW-0732">Signal</keyword>
<sequence length="186" mass="21371">MPKQLIMLVFIFVMLSACSQSSGFVGEKEINESDKLEGYNRTIQFPTYVPFDVKETSLTIENRGPFELKDGEPVYKRDEPKFKMIKTRYVSNDTPIKILEIDQSSSTFNPIQANHGYSEDELIDIGDGLRGLYHFNGRTQIFTWEDSGTTFSLYLMVGKETHKKEPIPKEKIFEIARSFKGYKGSK</sequence>
<dbReference type="EMBL" id="JBHSFU010000007">
    <property type="protein sequence ID" value="MFC4559273.1"/>
    <property type="molecule type" value="Genomic_DNA"/>
</dbReference>
<name>A0ABV9DNZ5_9BACI</name>
<evidence type="ECO:0000313" key="3">
    <source>
        <dbReference type="Proteomes" id="UP001595989"/>
    </source>
</evidence>
<evidence type="ECO:0008006" key="4">
    <source>
        <dbReference type="Google" id="ProtNLM"/>
    </source>
</evidence>
<comment type="caution">
    <text evidence="2">The sequence shown here is derived from an EMBL/GenBank/DDBJ whole genome shotgun (WGS) entry which is preliminary data.</text>
</comment>
<proteinExistence type="predicted"/>
<feature type="signal peptide" evidence="1">
    <location>
        <begin position="1"/>
        <end position="19"/>
    </location>
</feature>
<dbReference type="Proteomes" id="UP001595989">
    <property type="component" value="Unassembled WGS sequence"/>
</dbReference>
<protein>
    <recommendedName>
        <fullName evidence="4">Lipoprotein</fullName>
    </recommendedName>
</protein>
<evidence type="ECO:0000313" key="2">
    <source>
        <dbReference type="EMBL" id="MFC4559273.1"/>
    </source>
</evidence>
<evidence type="ECO:0000256" key="1">
    <source>
        <dbReference type="SAM" id="SignalP"/>
    </source>
</evidence>
<gene>
    <name evidence="2" type="ORF">ACFO3D_13825</name>
</gene>
<feature type="chain" id="PRO_5046124226" description="Lipoprotein" evidence="1">
    <location>
        <begin position="20"/>
        <end position="186"/>
    </location>
</feature>
<dbReference type="PROSITE" id="PS51257">
    <property type="entry name" value="PROKAR_LIPOPROTEIN"/>
    <property type="match status" value="1"/>
</dbReference>
<keyword evidence="3" id="KW-1185">Reference proteome</keyword>
<reference evidence="3" key="1">
    <citation type="journal article" date="2019" name="Int. J. Syst. Evol. Microbiol.">
        <title>The Global Catalogue of Microorganisms (GCM) 10K type strain sequencing project: providing services to taxonomists for standard genome sequencing and annotation.</title>
        <authorList>
            <consortium name="The Broad Institute Genomics Platform"/>
            <consortium name="The Broad Institute Genome Sequencing Center for Infectious Disease"/>
            <person name="Wu L."/>
            <person name="Ma J."/>
        </authorList>
    </citation>
    <scope>NUCLEOTIDE SEQUENCE [LARGE SCALE GENOMIC DNA]</scope>
    <source>
        <strain evidence="3">CGMCC 4.7426</strain>
    </source>
</reference>
<organism evidence="2 3">
    <name type="scientific">Virgibacillus kekensis</name>
    <dbReference type="NCBI Taxonomy" id="202261"/>
    <lineage>
        <taxon>Bacteria</taxon>
        <taxon>Bacillati</taxon>
        <taxon>Bacillota</taxon>
        <taxon>Bacilli</taxon>
        <taxon>Bacillales</taxon>
        <taxon>Bacillaceae</taxon>
        <taxon>Virgibacillus</taxon>
    </lineage>
</organism>
<accession>A0ABV9DNZ5</accession>